<dbReference type="Proteomes" id="UP000569329">
    <property type="component" value="Unassembled WGS sequence"/>
</dbReference>
<reference evidence="1 2" key="1">
    <citation type="submission" date="2020-07" db="EMBL/GenBank/DDBJ databases">
        <title>Sequencing the genomes of 1000 actinobacteria strains.</title>
        <authorList>
            <person name="Klenk H.-P."/>
        </authorList>
    </citation>
    <scope>NUCLEOTIDE SEQUENCE [LARGE SCALE GENOMIC DNA]</scope>
    <source>
        <strain evidence="1 2">DSM 45975</strain>
    </source>
</reference>
<dbReference type="RefSeq" id="WP_182543347.1">
    <property type="nucleotide sequence ID" value="NZ_JACGWZ010000001.1"/>
</dbReference>
<keyword evidence="2" id="KW-1185">Reference proteome</keyword>
<sequence>MLADRLLVDPEAWFDAERRSLRAAAGQCASLGLHERAQALSRLAAAGNRPGELQVLSSLAAADRPVYRGTGQE</sequence>
<comment type="caution">
    <text evidence="1">The sequence shown here is derived from an EMBL/GenBank/DDBJ whole genome shotgun (WGS) entry which is preliminary data.</text>
</comment>
<gene>
    <name evidence="1" type="ORF">FHX42_001541</name>
</gene>
<organism evidence="1 2">
    <name type="scientific">Halosaccharopolyspora lacisalsi</name>
    <dbReference type="NCBI Taxonomy" id="1000566"/>
    <lineage>
        <taxon>Bacteria</taxon>
        <taxon>Bacillati</taxon>
        <taxon>Actinomycetota</taxon>
        <taxon>Actinomycetes</taxon>
        <taxon>Pseudonocardiales</taxon>
        <taxon>Pseudonocardiaceae</taxon>
        <taxon>Halosaccharopolyspora</taxon>
    </lineage>
</organism>
<protein>
    <submittedName>
        <fullName evidence="1">Uncharacterized protein</fullName>
    </submittedName>
</protein>
<accession>A0A839DQE7</accession>
<dbReference type="EMBL" id="JACGWZ010000001">
    <property type="protein sequence ID" value="MBA8824212.1"/>
    <property type="molecule type" value="Genomic_DNA"/>
</dbReference>
<dbReference type="AlphaFoldDB" id="A0A839DQE7"/>
<evidence type="ECO:0000313" key="2">
    <source>
        <dbReference type="Proteomes" id="UP000569329"/>
    </source>
</evidence>
<evidence type="ECO:0000313" key="1">
    <source>
        <dbReference type="EMBL" id="MBA8824212.1"/>
    </source>
</evidence>
<name>A0A839DQE7_9PSEU</name>
<proteinExistence type="predicted"/>